<organism evidence="1 2">
    <name type="scientific">Trichostrongylus colubriformis</name>
    <name type="common">Black scour worm</name>
    <dbReference type="NCBI Taxonomy" id="6319"/>
    <lineage>
        <taxon>Eukaryota</taxon>
        <taxon>Metazoa</taxon>
        <taxon>Ecdysozoa</taxon>
        <taxon>Nematoda</taxon>
        <taxon>Chromadorea</taxon>
        <taxon>Rhabditida</taxon>
        <taxon>Rhabditina</taxon>
        <taxon>Rhabditomorpha</taxon>
        <taxon>Strongyloidea</taxon>
        <taxon>Trichostrongylidae</taxon>
        <taxon>Trichostrongylus</taxon>
    </lineage>
</organism>
<name>A0AAN8F5D9_TRICO</name>
<dbReference type="GO" id="GO:0003676">
    <property type="term" value="F:nucleic acid binding"/>
    <property type="evidence" value="ECO:0007669"/>
    <property type="project" value="InterPro"/>
</dbReference>
<evidence type="ECO:0000313" key="1">
    <source>
        <dbReference type="EMBL" id="KAK5973485.1"/>
    </source>
</evidence>
<protein>
    <submittedName>
        <fullName evidence="1">Uncharacterized protein</fullName>
    </submittedName>
</protein>
<keyword evidence="2" id="KW-1185">Reference proteome</keyword>
<sequence>MSIFVDSSKRAYACCIYVTSTLCKGTTESRVFTAKSKIAPINKEQTIPRLELLSIFIGLSLAESSIQKTSMDFEQINLFSDSTIALWWIQGSRRLPSIVTTLVQKIRLIAKRLQEASNVSFFHVPTTRTQLIVLHEE</sequence>
<dbReference type="InterPro" id="IPR036397">
    <property type="entry name" value="RNaseH_sf"/>
</dbReference>
<reference evidence="1 2" key="1">
    <citation type="submission" date="2019-10" db="EMBL/GenBank/DDBJ databases">
        <title>Assembly and Annotation for the nematode Trichostrongylus colubriformis.</title>
        <authorList>
            <person name="Martin J."/>
        </authorList>
    </citation>
    <scope>NUCLEOTIDE SEQUENCE [LARGE SCALE GENOMIC DNA]</scope>
    <source>
        <strain evidence="1">G859</strain>
        <tissue evidence="1">Whole worm</tissue>
    </source>
</reference>
<proteinExistence type="predicted"/>
<dbReference type="Gene3D" id="3.30.420.10">
    <property type="entry name" value="Ribonuclease H-like superfamily/Ribonuclease H"/>
    <property type="match status" value="1"/>
</dbReference>
<comment type="caution">
    <text evidence="1">The sequence shown here is derived from an EMBL/GenBank/DDBJ whole genome shotgun (WGS) entry which is preliminary data.</text>
</comment>
<evidence type="ECO:0000313" key="2">
    <source>
        <dbReference type="Proteomes" id="UP001331761"/>
    </source>
</evidence>
<accession>A0AAN8F5D9</accession>
<gene>
    <name evidence="1" type="ORF">GCK32_001741</name>
</gene>
<dbReference type="SUPFAM" id="SSF53098">
    <property type="entry name" value="Ribonuclease H-like"/>
    <property type="match status" value="1"/>
</dbReference>
<dbReference type="Proteomes" id="UP001331761">
    <property type="component" value="Unassembled WGS sequence"/>
</dbReference>
<dbReference type="AlphaFoldDB" id="A0AAN8F5D9"/>
<dbReference type="EMBL" id="WIXE01015413">
    <property type="protein sequence ID" value="KAK5973485.1"/>
    <property type="molecule type" value="Genomic_DNA"/>
</dbReference>
<dbReference type="InterPro" id="IPR008042">
    <property type="entry name" value="Retrotrans_Pao"/>
</dbReference>
<dbReference type="InterPro" id="IPR012337">
    <property type="entry name" value="RNaseH-like_sf"/>
</dbReference>
<dbReference type="Pfam" id="PF05380">
    <property type="entry name" value="Peptidase_A17"/>
    <property type="match status" value="1"/>
</dbReference>